<evidence type="ECO:0000313" key="2">
    <source>
        <dbReference type="EMBL" id="KAJ1371616.1"/>
    </source>
</evidence>
<feature type="compositionally biased region" description="Low complexity" evidence="1">
    <location>
        <begin position="40"/>
        <end position="53"/>
    </location>
</feature>
<reference evidence="2" key="1">
    <citation type="submission" date="2021-06" db="EMBL/GenBank/DDBJ databases">
        <title>Parelaphostrongylus tenuis whole genome reference sequence.</title>
        <authorList>
            <person name="Garwood T.J."/>
            <person name="Larsen P.A."/>
            <person name="Fountain-Jones N.M."/>
            <person name="Garbe J.R."/>
            <person name="Macchietto M.G."/>
            <person name="Kania S.A."/>
            <person name="Gerhold R.W."/>
            <person name="Richards J.E."/>
            <person name="Wolf T.M."/>
        </authorList>
    </citation>
    <scope>NUCLEOTIDE SEQUENCE</scope>
    <source>
        <strain evidence="2">MNPRO001-30</strain>
        <tissue evidence="2">Meninges</tissue>
    </source>
</reference>
<organism evidence="2 3">
    <name type="scientific">Parelaphostrongylus tenuis</name>
    <name type="common">Meningeal worm</name>
    <dbReference type="NCBI Taxonomy" id="148309"/>
    <lineage>
        <taxon>Eukaryota</taxon>
        <taxon>Metazoa</taxon>
        <taxon>Ecdysozoa</taxon>
        <taxon>Nematoda</taxon>
        <taxon>Chromadorea</taxon>
        <taxon>Rhabditida</taxon>
        <taxon>Rhabditina</taxon>
        <taxon>Rhabditomorpha</taxon>
        <taxon>Strongyloidea</taxon>
        <taxon>Metastrongylidae</taxon>
        <taxon>Parelaphostrongylus</taxon>
    </lineage>
</organism>
<evidence type="ECO:0000313" key="3">
    <source>
        <dbReference type="Proteomes" id="UP001196413"/>
    </source>
</evidence>
<dbReference type="EMBL" id="JAHQIW010007009">
    <property type="protein sequence ID" value="KAJ1371616.1"/>
    <property type="molecule type" value="Genomic_DNA"/>
</dbReference>
<protein>
    <submittedName>
        <fullName evidence="2">Uncharacterized protein</fullName>
    </submittedName>
</protein>
<accession>A0AAD5WJ08</accession>
<comment type="caution">
    <text evidence="2">The sequence shown here is derived from an EMBL/GenBank/DDBJ whole genome shotgun (WGS) entry which is preliminary data.</text>
</comment>
<proteinExistence type="predicted"/>
<keyword evidence="3" id="KW-1185">Reference proteome</keyword>
<evidence type="ECO:0000256" key="1">
    <source>
        <dbReference type="SAM" id="MobiDB-lite"/>
    </source>
</evidence>
<sequence length="93" mass="10124">MKEGFTSSDEEEEVLFTKEMVRTLRKSAHKVSSRPASSLSDTSGISTMSTISGQKSRSDDSAECVCANATPSTCCSSPKERRLDNEILLMPKC</sequence>
<dbReference type="AlphaFoldDB" id="A0AAD5WJ08"/>
<name>A0AAD5WJ08_PARTN</name>
<feature type="region of interest" description="Disordered" evidence="1">
    <location>
        <begin position="27"/>
        <end position="59"/>
    </location>
</feature>
<dbReference type="Proteomes" id="UP001196413">
    <property type="component" value="Unassembled WGS sequence"/>
</dbReference>
<gene>
    <name evidence="2" type="ORF">KIN20_033602</name>
</gene>